<name>A0A7V2T0B1_LEUMU</name>
<dbReference type="InterPro" id="IPR051673">
    <property type="entry name" value="SSDNA_exonuclease_RecJ"/>
</dbReference>
<dbReference type="Pfam" id="PF01368">
    <property type="entry name" value="DHH"/>
    <property type="match status" value="1"/>
</dbReference>
<dbReference type="GO" id="GO:0006310">
    <property type="term" value="P:DNA recombination"/>
    <property type="evidence" value="ECO:0007669"/>
    <property type="project" value="InterPro"/>
</dbReference>
<dbReference type="Gene3D" id="3.90.1640.30">
    <property type="match status" value="1"/>
</dbReference>
<dbReference type="Gene3D" id="3.10.310.30">
    <property type="match status" value="1"/>
</dbReference>
<dbReference type="GO" id="GO:0006281">
    <property type="term" value="P:DNA repair"/>
    <property type="evidence" value="ECO:0007669"/>
    <property type="project" value="InterPro"/>
</dbReference>
<dbReference type="GO" id="GO:0008409">
    <property type="term" value="F:5'-3' exonuclease activity"/>
    <property type="evidence" value="ECO:0007669"/>
    <property type="project" value="InterPro"/>
</dbReference>
<feature type="domain" description="DHHA1" evidence="7">
    <location>
        <begin position="357"/>
        <end position="453"/>
    </location>
</feature>
<evidence type="ECO:0000259" key="7">
    <source>
        <dbReference type="Pfam" id="PF02272"/>
    </source>
</evidence>
<evidence type="ECO:0000256" key="3">
    <source>
        <dbReference type="ARBA" id="ARBA00022722"/>
    </source>
</evidence>
<dbReference type="InterPro" id="IPR041122">
    <property type="entry name" value="RecJ_OB"/>
</dbReference>
<dbReference type="AlphaFoldDB" id="A0A7V2T0B1"/>
<dbReference type="PANTHER" id="PTHR30255">
    <property type="entry name" value="SINGLE-STRANDED-DNA-SPECIFIC EXONUCLEASE RECJ"/>
    <property type="match status" value="1"/>
</dbReference>
<dbReference type="FunFam" id="3.90.1640.30:FF:000001">
    <property type="entry name" value="Single-stranded-DNA-specific exonuclease RecJ"/>
    <property type="match status" value="1"/>
</dbReference>
<dbReference type="PANTHER" id="PTHR30255:SF2">
    <property type="entry name" value="SINGLE-STRANDED-DNA-SPECIFIC EXONUCLEASE RECJ"/>
    <property type="match status" value="1"/>
</dbReference>
<feature type="domain" description="DDH" evidence="6">
    <location>
        <begin position="69"/>
        <end position="229"/>
    </location>
</feature>
<dbReference type="SUPFAM" id="SSF64182">
    <property type="entry name" value="DHH phosphoesterases"/>
    <property type="match status" value="1"/>
</dbReference>
<dbReference type="EMBL" id="DRMS01000311">
    <property type="protein sequence ID" value="HFC92802.1"/>
    <property type="molecule type" value="Genomic_DNA"/>
</dbReference>
<sequence>MTVVARELKGKIQAQEVASPLLHRIFAARNIDSADELSHELKQLHPISQLKDIHKAVDVLIEAIESSATIVIIGDFDADGATATTVAVKSLTMMGVKNIHYLVPNRFKFGYGLTPEIVDQAQQFQPDLIITVDNGISSIEGVERAKALNCRVIITDHHLPGRRLPDADAIINPNQPDCNFPSKNLAGVGVIFYLMLALKTKLQQQGYFQQQQIPAPNLTSLLDIVALGTVADVVPLDKNNRILVEQGLQRMRSKQCCAGIQALFSVAGRNINNAVSSDLGFSCGPRLNAAGRLDDMSIGIETLLANDYQQAMEMAGALDDLNLERREIENSMKGEALQILEKEFSTLDDGDLPVIFCLYKDDWHQGVIGILAARIRERYHRPAIIFAPSDNGIIKGSARSITGLHIRDILDIVATQNPKLVDKFGGHAMAAGLSMAEQNLPQFIEAINCVIKEQVDATVFEEKLFSDGALQRDEFNLNSADEIRFAAPWGQHFPAPVFDNQFQIIQRRILKNAHIKLTLRLIENDNPTATTVEAIAFNVNLEEWPEQGALVHLLYKLEVNEFRGVSSPQLMIDRLL</sequence>
<evidence type="ECO:0000313" key="9">
    <source>
        <dbReference type="EMBL" id="HFC92802.1"/>
    </source>
</evidence>
<dbReference type="InterPro" id="IPR004610">
    <property type="entry name" value="RecJ"/>
</dbReference>
<gene>
    <name evidence="9" type="primary">recJ</name>
    <name evidence="9" type="ORF">ENJ51_08330</name>
</gene>
<dbReference type="GO" id="GO:0003676">
    <property type="term" value="F:nucleic acid binding"/>
    <property type="evidence" value="ECO:0007669"/>
    <property type="project" value="InterPro"/>
</dbReference>
<keyword evidence="4" id="KW-0378">Hydrolase</keyword>
<evidence type="ECO:0000259" key="6">
    <source>
        <dbReference type="Pfam" id="PF01368"/>
    </source>
</evidence>
<dbReference type="InterPro" id="IPR038763">
    <property type="entry name" value="DHH_sf"/>
</dbReference>
<feature type="domain" description="RecJ OB" evidence="8">
    <location>
        <begin position="467"/>
        <end position="573"/>
    </location>
</feature>
<dbReference type="InterPro" id="IPR001667">
    <property type="entry name" value="DDH_dom"/>
</dbReference>
<evidence type="ECO:0000256" key="5">
    <source>
        <dbReference type="ARBA" id="ARBA00022839"/>
    </source>
</evidence>
<accession>A0A7V2T0B1</accession>
<keyword evidence="5 9" id="KW-0269">Exonuclease</keyword>
<comment type="caution">
    <text evidence="9">The sequence shown here is derived from an EMBL/GenBank/DDBJ whole genome shotgun (WGS) entry which is preliminary data.</text>
</comment>
<dbReference type="Proteomes" id="UP000885750">
    <property type="component" value="Unassembled WGS sequence"/>
</dbReference>
<proteinExistence type="inferred from homology"/>
<organism evidence="9">
    <name type="scientific">Leucothrix mucor</name>
    <dbReference type="NCBI Taxonomy" id="45248"/>
    <lineage>
        <taxon>Bacteria</taxon>
        <taxon>Pseudomonadati</taxon>
        <taxon>Pseudomonadota</taxon>
        <taxon>Gammaproteobacteria</taxon>
        <taxon>Thiotrichales</taxon>
        <taxon>Thiotrichaceae</taxon>
        <taxon>Leucothrix</taxon>
    </lineage>
</organism>
<evidence type="ECO:0000256" key="4">
    <source>
        <dbReference type="ARBA" id="ARBA00022801"/>
    </source>
</evidence>
<dbReference type="InterPro" id="IPR003156">
    <property type="entry name" value="DHHA1_dom"/>
</dbReference>
<evidence type="ECO:0000256" key="2">
    <source>
        <dbReference type="ARBA" id="ARBA00019841"/>
    </source>
</evidence>
<reference evidence="9" key="1">
    <citation type="journal article" date="2020" name="mSystems">
        <title>Genome- and Community-Level Interaction Insights into Carbon Utilization and Element Cycling Functions of Hydrothermarchaeota in Hydrothermal Sediment.</title>
        <authorList>
            <person name="Zhou Z."/>
            <person name="Liu Y."/>
            <person name="Xu W."/>
            <person name="Pan J."/>
            <person name="Luo Z.H."/>
            <person name="Li M."/>
        </authorList>
    </citation>
    <scope>NUCLEOTIDE SEQUENCE [LARGE SCALE GENOMIC DNA]</scope>
    <source>
        <strain evidence="9">HyVt-493</strain>
    </source>
</reference>
<protein>
    <recommendedName>
        <fullName evidence="2">Single-stranded-DNA-specific exonuclease RecJ</fullName>
    </recommendedName>
</protein>
<dbReference type="Pfam" id="PF17768">
    <property type="entry name" value="RecJ_OB"/>
    <property type="match status" value="1"/>
</dbReference>
<dbReference type="Pfam" id="PF02272">
    <property type="entry name" value="DHHA1"/>
    <property type="match status" value="1"/>
</dbReference>
<evidence type="ECO:0000256" key="1">
    <source>
        <dbReference type="ARBA" id="ARBA00005915"/>
    </source>
</evidence>
<comment type="similarity">
    <text evidence="1">Belongs to the RecJ family.</text>
</comment>
<evidence type="ECO:0000259" key="8">
    <source>
        <dbReference type="Pfam" id="PF17768"/>
    </source>
</evidence>
<dbReference type="NCBIfam" id="TIGR00644">
    <property type="entry name" value="recJ"/>
    <property type="match status" value="1"/>
</dbReference>
<keyword evidence="3" id="KW-0540">Nuclease</keyword>